<proteinExistence type="predicted"/>
<evidence type="ECO:0000313" key="2">
    <source>
        <dbReference type="Proteomes" id="UP000324222"/>
    </source>
</evidence>
<evidence type="ECO:0000313" key="1">
    <source>
        <dbReference type="EMBL" id="MPC37208.1"/>
    </source>
</evidence>
<protein>
    <submittedName>
        <fullName evidence="1">Uncharacterized protein</fullName>
    </submittedName>
</protein>
<organism evidence="1 2">
    <name type="scientific">Portunus trituberculatus</name>
    <name type="common">Swimming crab</name>
    <name type="synonym">Neptunus trituberculatus</name>
    <dbReference type="NCBI Taxonomy" id="210409"/>
    <lineage>
        <taxon>Eukaryota</taxon>
        <taxon>Metazoa</taxon>
        <taxon>Ecdysozoa</taxon>
        <taxon>Arthropoda</taxon>
        <taxon>Crustacea</taxon>
        <taxon>Multicrustacea</taxon>
        <taxon>Malacostraca</taxon>
        <taxon>Eumalacostraca</taxon>
        <taxon>Eucarida</taxon>
        <taxon>Decapoda</taxon>
        <taxon>Pleocyemata</taxon>
        <taxon>Brachyura</taxon>
        <taxon>Eubrachyura</taxon>
        <taxon>Portunoidea</taxon>
        <taxon>Portunidae</taxon>
        <taxon>Portuninae</taxon>
        <taxon>Portunus</taxon>
    </lineage>
</organism>
<sequence>MLCEALLRRHTALVLRLPPRPLLRQPVAATAVERAQPSASQLGVAGPRQAGCLPGRGTTTPSNFHKIKNTVTQAILVLLPSRVRILGWMGPLGVVARWTRRCLGPPSGACAGPGGQPGLTGHTLLRYMDTEACTGRRGPPGSRPAWGVARGGRAAAGMLEPTSPQRDHNPAAKVKVAECAHRRVATGSWGTASEWAGGYQNDVALWVMRASPVGEGWARAAAVWCVERLWVAEATRPGSRILRTRRHRWSTRLQGAWRRRRRPAATTLGWQL</sequence>
<dbReference type="Proteomes" id="UP000324222">
    <property type="component" value="Unassembled WGS sequence"/>
</dbReference>
<dbReference type="AlphaFoldDB" id="A0A5B7EVY1"/>
<keyword evidence="2" id="KW-1185">Reference proteome</keyword>
<reference evidence="1 2" key="1">
    <citation type="submission" date="2019-05" db="EMBL/GenBank/DDBJ databases">
        <title>Another draft genome of Portunus trituberculatus and its Hox gene families provides insights of decapod evolution.</title>
        <authorList>
            <person name="Jeong J.-H."/>
            <person name="Song I."/>
            <person name="Kim S."/>
            <person name="Choi T."/>
            <person name="Kim D."/>
            <person name="Ryu S."/>
            <person name="Kim W."/>
        </authorList>
    </citation>
    <scope>NUCLEOTIDE SEQUENCE [LARGE SCALE GENOMIC DNA]</scope>
    <source>
        <tissue evidence="1">Muscle</tissue>
    </source>
</reference>
<accession>A0A5B7EVY1</accession>
<dbReference type="EMBL" id="VSRR010003715">
    <property type="protein sequence ID" value="MPC37208.1"/>
    <property type="molecule type" value="Genomic_DNA"/>
</dbReference>
<gene>
    <name evidence="1" type="ORF">E2C01_030683</name>
</gene>
<name>A0A5B7EVY1_PORTR</name>
<comment type="caution">
    <text evidence="1">The sequence shown here is derived from an EMBL/GenBank/DDBJ whole genome shotgun (WGS) entry which is preliminary data.</text>
</comment>